<organism evidence="8 9">
    <name type="scientific">Defluviitoga tunisiensis</name>
    <dbReference type="NCBI Taxonomy" id="1006576"/>
    <lineage>
        <taxon>Bacteria</taxon>
        <taxon>Thermotogati</taxon>
        <taxon>Thermotogota</taxon>
        <taxon>Thermotogae</taxon>
        <taxon>Petrotogales</taxon>
        <taxon>Petrotogaceae</taxon>
        <taxon>Defluviitoga</taxon>
    </lineage>
</organism>
<dbReference type="Gene3D" id="3.30.70.1660">
    <property type="match status" value="1"/>
</dbReference>
<dbReference type="HOGENOM" id="CLU_036856_6_0_0"/>
<dbReference type="KEGG" id="dtn:DTL3_0826"/>
<comment type="subcellular location">
    <subcellularLocation>
        <location evidence="4">Cytoplasm</location>
    </subcellularLocation>
</comment>
<evidence type="ECO:0000313" key="8">
    <source>
        <dbReference type="EMBL" id="CEP78135.1"/>
    </source>
</evidence>
<dbReference type="Pfam" id="PF00472">
    <property type="entry name" value="RF-1"/>
    <property type="match status" value="1"/>
</dbReference>
<comment type="similarity">
    <text evidence="1 4">Belongs to the prokaryotic/mitochondrial release factor family.</text>
</comment>
<evidence type="ECO:0000259" key="7">
    <source>
        <dbReference type="PROSITE" id="PS00745"/>
    </source>
</evidence>
<dbReference type="GO" id="GO:0016149">
    <property type="term" value="F:translation release factor activity, codon specific"/>
    <property type="evidence" value="ECO:0007669"/>
    <property type="project" value="UniProtKB-UniRule"/>
</dbReference>
<evidence type="ECO:0000256" key="3">
    <source>
        <dbReference type="ARBA" id="ARBA00022917"/>
    </source>
</evidence>
<feature type="coiled-coil region" evidence="6">
    <location>
        <begin position="278"/>
        <end position="305"/>
    </location>
</feature>
<dbReference type="InterPro" id="IPR005139">
    <property type="entry name" value="PCRF"/>
</dbReference>
<dbReference type="HAMAP" id="MF_00094">
    <property type="entry name" value="Rel_fac_2"/>
    <property type="match status" value="1"/>
</dbReference>
<evidence type="ECO:0000256" key="6">
    <source>
        <dbReference type="SAM" id="Coils"/>
    </source>
</evidence>
<accession>A0A0C7P1J8</accession>
<evidence type="ECO:0000256" key="1">
    <source>
        <dbReference type="ARBA" id="ARBA00010835"/>
    </source>
</evidence>
<dbReference type="SUPFAM" id="SSF75620">
    <property type="entry name" value="Release factor"/>
    <property type="match status" value="1"/>
</dbReference>
<dbReference type="Gene3D" id="1.20.58.410">
    <property type="entry name" value="Release factor"/>
    <property type="match status" value="1"/>
</dbReference>
<dbReference type="STRING" id="1006576.DTL3_0826"/>
<dbReference type="GO" id="GO:0005737">
    <property type="term" value="C:cytoplasm"/>
    <property type="evidence" value="ECO:0007669"/>
    <property type="project" value="UniProtKB-SubCell"/>
</dbReference>
<dbReference type="InterPro" id="IPR004374">
    <property type="entry name" value="PrfB"/>
</dbReference>
<keyword evidence="4" id="KW-0963">Cytoplasm</keyword>
<dbReference type="InterPro" id="IPR045853">
    <property type="entry name" value="Pep_chain_release_fac_I_sf"/>
</dbReference>
<comment type="function">
    <text evidence="4">Peptide chain release factor 2 directs the termination of translation in response to the peptide chain termination codons UGA and UAA.</text>
</comment>
<evidence type="ECO:0000256" key="4">
    <source>
        <dbReference type="HAMAP-Rule" id="MF_00094"/>
    </source>
</evidence>
<dbReference type="SMART" id="SM00937">
    <property type="entry name" value="PCRF"/>
    <property type="match status" value="1"/>
</dbReference>
<evidence type="ECO:0000256" key="2">
    <source>
        <dbReference type="ARBA" id="ARBA00022481"/>
    </source>
</evidence>
<feature type="domain" description="Prokaryotic-type class I peptide chain release factors" evidence="7">
    <location>
        <begin position="242"/>
        <end position="258"/>
    </location>
</feature>
<keyword evidence="3 4" id="KW-0648">Protein biosynthesis</keyword>
<keyword evidence="6" id="KW-0175">Coiled coil</keyword>
<dbReference type="OrthoDB" id="9806673at2"/>
<reference evidence="9" key="1">
    <citation type="submission" date="2014-11" db="EMBL/GenBank/DDBJ databases">
        <authorList>
            <person name="Wibberg D."/>
        </authorList>
    </citation>
    <scope>NUCLEOTIDE SEQUENCE [LARGE SCALE GENOMIC DNA]</scope>
    <source>
        <strain evidence="9">L3</strain>
    </source>
</reference>
<dbReference type="Proteomes" id="UP000032809">
    <property type="component" value="Chromosome I"/>
</dbReference>
<dbReference type="Gene3D" id="3.30.160.20">
    <property type="match status" value="1"/>
</dbReference>
<evidence type="ECO:0000313" key="9">
    <source>
        <dbReference type="Proteomes" id="UP000032809"/>
    </source>
</evidence>
<evidence type="ECO:0000256" key="5">
    <source>
        <dbReference type="NCBIfam" id="TIGR00020"/>
    </source>
</evidence>
<sequence length="365" mass="41928">MIEYEVKVKIDELKEKFEDLKKVFNLEKKEQEVKELDNIMAEPEFWSDLDKAQKVSKKAQNLKDEIEDFKKLESIFEDLDAALELSEEDSSMIEQVDEILKVIENKVDKFQLKMLLSGKYDHANAFLTIHPGAGGTESQDWASMLLRMYIRWAEKNGYEIEMLDYQDGEEAGIKSATIKIDGLYVYGKLKYEKGVHRLVRISPFDANGRRHTSFASVSVVPEIDDDIEIELKPDDLRIDTYRSGGAGGQHVNKTDSAVRITHIPTGIVVAVQSERSQHQNKANALKILKAKLYDLEQQKKLEEKMKLMGEVKDISWGNQIRSYVLYPYTLVKDHRTNHETSNAEAVLDGEIDDFIEAELLYFAKI</sequence>
<dbReference type="PATRIC" id="fig|1006576.9.peg.815"/>
<protein>
    <recommendedName>
        <fullName evidence="4 5">Peptide chain release factor 2</fullName>
        <shortName evidence="4">RF-2</shortName>
    </recommendedName>
</protein>
<dbReference type="EMBL" id="LN824141">
    <property type="protein sequence ID" value="CEP78135.1"/>
    <property type="molecule type" value="Genomic_DNA"/>
</dbReference>
<keyword evidence="2 4" id="KW-0488">Methylation</keyword>
<dbReference type="PANTHER" id="PTHR43116">
    <property type="entry name" value="PEPTIDE CHAIN RELEASE FACTOR 2"/>
    <property type="match status" value="1"/>
</dbReference>
<dbReference type="FunFam" id="3.30.160.20:FF:000010">
    <property type="entry name" value="Peptide chain release factor 2"/>
    <property type="match status" value="1"/>
</dbReference>
<name>A0A0C7P1J8_DEFTU</name>
<dbReference type="PANTHER" id="PTHR43116:SF3">
    <property type="entry name" value="CLASS I PEPTIDE CHAIN RELEASE FACTOR"/>
    <property type="match status" value="1"/>
</dbReference>
<comment type="PTM">
    <text evidence="4">Methylated by PrmC. Methylation increases the termination efficiency of RF2.</text>
</comment>
<dbReference type="RefSeq" id="WP_045087648.1">
    <property type="nucleotide sequence ID" value="NZ_LN824141.1"/>
</dbReference>
<dbReference type="PROSITE" id="PS00745">
    <property type="entry name" value="RF_PROK_I"/>
    <property type="match status" value="1"/>
</dbReference>
<feature type="modified residue" description="N5-methylglutamine" evidence="4">
    <location>
        <position position="249"/>
    </location>
</feature>
<keyword evidence="9" id="KW-1185">Reference proteome</keyword>
<dbReference type="AlphaFoldDB" id="A0A0C7P1J8"/>
<dbReference type="NCBIfam" id="TIGR00020">
    <property type="entry name" value="prfB"/>
    <property type="match status" value="1"/>
</dbReference>
<proteinExistence type="inferred from homology"/>
<feature type="coiled-coil region" evidence="6">
    <location>
        <begin position="10"/>
        <end position="113"/>
    </location>
</feature>
<dbReference type="Pfam" id="PF03462">
    <property type="entry name" value="PCRF"/>
    <property type="match status" value="1"/>
</dbReference>
<dbReference type="InterPro" id="IPR000352">
    <property type="entry name" value="Pep_chain_release_fac_I"/>
</dbReference>
<gene>
    <name evidence="4 8" type="primary">prfB</name>
    <name evidence="8" type="ORF">DTL3_0826</name>
</gene>